<dbReference type="OrthoDB" id="9783171at2"/>
<dbReference type="InterPro" id="IPR006620">
    <property type="entry name" value="Pro_4_hyd_alph"/>
</dbReference>
<feature type="domain" description="Prolyl 4-hydroxylase alpha subunit" evidence="4">
    <location>
        <begin position="72"/>
        <end position="286"/>
    </location>
</feature>
<dbReference type="Gene3D" id="2.60.120.620">
    <property type="entry name" value="q2cbj1_9rhob like domain"/>
    <property type="match status" value="1"/>
</dbReference>
<organism evidence="5 6">
    <name type="scientific">Pseudohalioglobus lutimaris</name>
    <dbReference type="NCBI Taxonomy" id="1737061"/>
    <lineage>
        <taxon>Bacteria</taxon>
        <taxon>Pseudomonadati</taxon>
        <taxon>Pseudomonadota</taxon>
        <taxon>Gammaproteobacteria</taxon>
        <taxon>Cellvibrionales</taxon>
        <taxon>Halieaceae</taxon>
        <taxon>Pseudohalioglobus</taxon>
    </lineage>
</organism>
<comment type="caution">
    <text evidence="5">The sequence shown here is derived from an EMBL/GenBank/DDBJ whole genome shotgun (WGS) entry which is preliminary data.</text>
</comment>
<dbReference type="GO" id="GO:0005506">
    <property type="term" value="F:iron ion binding"/>
    <property type="evidence" value="ECO:0007669"/>
    <property type="project" value="InterPro"/>
</dbReference>
<dbReference type="GO" id="GO:0005737">
    <property type="term" value="C:cytoplasm"/>
    <property type="evidence" value="ECO:0007669"/>
    <property type="project" value="TreeGrafter"/>
</dbReference>
<evidence type="ECO:0000313" key="5">
    <source>
        <dbReference type="EMBL" id="PLW70804.1"/>
    </source>
</evidence>
<gene>
    <name evidence="5" type="ORF">C0039_01340</name>
</gene>
<dbReference type="Proteomes" id="UP000235005">
    <property type="component" value="Unassembled WGS sequence"/>
</dbReference>
<evidence type="ECO:0000256" key="3">
    <source>
        <dbReference type="ARBA" id="ARBA00023002"/>
    </source>
</evidence>
<evidence type="ECO:0000256" key="2">
    <source>
        <dbReference type="ARBA" id="ARBA00022964"/>
    </source>
</evidence>
<dbReference type="GO" id="GO:0006449">
    <property type="term" value="P:regulation of translational termination"/>
    <property type="evidence" value="ECO:0007669"/>
    <property type="project" value="TreeGrafter"/>
</dbReference>
<dbReference type="GO" id="GO:0031418">
    <property type="term" value="F:L-ascorbic acid binding"/>
    <property type="evidence" value="ECO:0007669"/>
    <property type="project" value="InterPro"/>
</dbReference>
<dbReference type="GO" id="GO:0031543">
    <property type="term" value="F:peptidyl-proline dioxygenase activity"/>
    <property type="evidence" value="ECO:0007669"/>
    <property type="project" value="TreeGrafter"/>
</dbReference>
<keyword evidence="6" id="KW-1185">Reference proteome</keyword>
<comment type="cofactor">
    <cofactor evidence="1">
        <name>L-ascorbate</name>
        <dbReference type="ChEBI" id="CHEBI:38290"/>
    </cofactor>
</comment>
<evidence type="ECO:0000313" key="6">
    <source>
        <dbReference type="Proteomes" id="UP000235005"/>
    </source>
</evidence>
<accession>A0A2N5X8I3</accession>
<name>A0A2N5X8I3_9GAMM</name>
<keyword evidence="2" id="KW-0223">Dioxygenase</keyword>
<evidence type="ECO:0000259" key="4">
    <source>
        <dbReference type="SMART" id="SM00702"/>
    </source>
</evidence>
<dbReference type="PANTHER" id="PTHR12117:SF0">
    <property type="entry name" value="PROLYL 3-HYDROXYLASE OGFOD1"/>
    <property type="match status" value="1"/>
</dbReference>
<dbReference type="PANTHER" id="PTHR12117">
    <property type="entry name" value="HISTONE ACETYLTRANSFERASE COMPLEX"/>
    <property type="match status" value="1"/>
</dbReference>
<dbReference type="Pfam" id="PF13661">
    <property type="entry name" value="2OG-FeII_Oxy_4"/>
    <property type="match status" value="1"/>
</dbReference>
<evidence type="ECO:0000256" key="1">
    <source>
        <dbReference type="ARBA" id="ARBA00001961"/>
    </source>
</evidence>
<dbReference type="AlphaFoldDB" id="A0A2N5X8I3"/>
<protein>
    <recommendedName>
        <fullName evidence="4">Prolyl 4-hydroxylase alpha subunit domain-containing protein</fullName>
    </recommendedName>
</protein>
<reference evidence="5 6" key="1">
    <citation type="submission" date="2018-01" db="EMBL/GenBank/DDBJ databases">
        <title>The draft genome sequence of Halioglobus lutimaris HF004.</title>
        <authorList>
            <person name="Du Z.-J."/>
            <person name="Shi M.-J."/>
        </authorList>
    </citation>
    <scope>NUCLEOTIDE SEQUENCE [LARGE SCALE GENOMIC DNA]</scope>
    <source>
        <strain evidence="5 6">HF004</strain>
    </source>
</reference>
<dbReference type="SMART" id="SM00702">
    <property type="entry name" value="P4Hc"/>
    <property type="match status" value="1"/>
</dbReference>
<proteinExistence type="predicted"/>
<sequence>MPHFPLMCDEPFFCLEKTHYKQVSPAPVRCPGRSDWRRIICQSPCWIVQMSFTLKISADHDARGLQAAFAACGRLQVPNFLEADSAKTLRQLLTSNETWHLTYNEGKENFESGTAEFNALAPAQQQRFMANVYGRARGSFQYLFKQYYISQAIKLGEQPGHALHPLHDCVNSDGFLNWMRTLTNRPQINHSDCYASCYEPGHFLTEHNDLHTTQNRIAAWVISMTPDWNPDWGGYLAFFDETGNIETAFKPSYNTLNIFSIPQRHAVQLVAPFAGHARTSLLGWLQK</sequence>
<dbReference type="EMBL" id="PKUS01000001">
    <property type="protein sequence ID" value="PLW70804.1"/>
    <property type="molecule type" value="Genomic_DNA"/>
</dbReference>
<dbReference type="InterPro" id="IPR039558">
    <property type="entry name" value="TPA1/OFD1_N"/>
</dbReference>
<dbReference type="InterPro" id="IPR051842">
    <property type="entry name" value="uS12_prolyl_hydroxylase"/>
</dbReference>
<keyword evidence="3" id="KW-0560">Oxidoreductase</keyword>